<reference evidence="1 2" key="1">
    <citation type="submission" date="2015-01" db="EMBL/GenBank/DDBJ databases">
        <title>Evolution of Trichinella species and genotypes.</title>
        <authorList>
            <person name="Korhonen P.K."/>
            <person name="Edoardo P."/>
            <person name="Giuseppe L.R."/>
            <person name="Gasser R.B."/>
        </authorList>
    </citation>
    <scope>NUCLEOTIDE SEQUENCE [LARGE SCALE GENOMIC DNA]</scope>
    <source>
        <strain evidence="1">ISS588</strain>
    </source>
</reference>
<accession>A0A0V1HVH1</accession>
<comment type="caution">
    <text evidence="1">The sequence shown here is derived from an EMBL/GenBank/DDBJ whole genome shotgun (WGS) entry which is preliminary data.</text>
</comment>
<name>A0A0V1HVH1_TRIPS</name>
<dbReference type="AlphaFoldDB" id="A0A0V1HVH1"/>
<proteinExistence type="predicted"/>
<organism evidence="1 2">
    <name type="scientific">Trichinella pseudospiralis</name>
    <name type="common">Parasitic roundworm</name>
    <dbReference type="NCBI Taxonomy" id="6337"/>
    <lineage>
        <taxon>Eukaryota</taxon>
        <taxon>Metazoa</taxon>
        <taxon>Ecdysozoa</taxon>
        <taxon>Nematoda</taxon>
        <taxon>Enoplea</taxon>
        <taxon>Dorylaimia</taxon>
        <taxon>Trichinellida</taxon>
        <taxon>Trichinellidae</taxon>
        <taxon>Trichinella</taxon>
    </lineage>
</organism>
<evidence type="ECO:0000313" key="2">
    <source>
        <dbReference type="Proteomes" id="UP000054805"/>
    </source>
</evidence>
<gene>
    <name evidence="1" type="ORF">T4B_4743</name>
</gene>
<keyword evidence="2" id="KW-1185">Reference proteome</keyword>
<protein>
    <submittedName>
        <fullName evidence="1">Uncharacterized protein</fullName>
    </submittedName>
</protein>
<dbReference type="EMBL" id="JYDS01000318">
    <property type="protein sequence ID" value="KRZ14573.1"/>
    <property type="molecule type" value="Genomic_DNA"/>
</dbReference>
<sequence length="67" mass="7867">MCFMFTRFKRHFVFNAFSFNNLKHALGSLMLVLFVSEKQQLEMQNVAWLEDCFGKLHSLAINPLTLL</sequence>
<evidence type="ECO:0000313" key="1">
    <source>
        <dbReference type="EMBL" id="KRZ14573.1"/>
    </source>
</evidence>
<dbReference type="Proteomes" id="UP000054805">
    <property type="component" value="Unassembled WGS sequence"/>
</dbReference>